<gene>
    <name evidence="1" type="ORF">M437DRAFT_50844</name>
</gene>
<evidence type="ECO:0000313" key="2">
    <source>
        <dbReference type="Proteomes" id="UP000030672"/>
    </source>
</evidence>
<protein>
    <submittedName>
        <fullName evidence="1">Uncharacterized protein</fullName>
    </submittedName>
</protein>
<keyword evidence="2" id="KW-1185">Reference proteome</keyword>
<name>A0A074VS33_AURM1</name>
<organism evidence="1 2">
    <name type="scientific">Aureobasidium melanogenum (strain CBS 110374)</name>
    <name type="common">Aureobasidium pullulans var. melanogenum</name>
    <dbReference type="NCBI Taxonomy" id="1043003"/>
    <lineage>
        <taxon>Eukaryota</taxon>
        <taxon>Fungi</taxon>
        <taxon>Dikarya</taxon>
        <taxon>Ascomycota</taxon>
        <taxon>Pezizomycotina</taxon>
        <taxon>Dothideomycetes</taxon>
        <taxon>Dothideomycetidae</taxon>
        <taxon>Dothideales</taxon>
        <taxon>Saccotheciaceae</taxon>
        <taxon>Aureobasidium</taxon>
    </lineage>
</organism>
<dbReference type="AlphaFoldDB" id="A0A074VS33"/>
<dbReference type="STRING" id="1043003.A0A074VS33"/>
<dbReference type="EMBL" id="KL584836">
    <property type="protein sequence ID" value="KEQ62034.1"/>
    <property type="molecule type" value="Genomic_DNA"/>
</dbReference>
<accession>A0A074VS33</accession>
<reference evidence="1 2" key="1">
    <citation type="journal article" date="2014" name="BMC Genomics">
        <title>Genome sequencing of four Aureobasidium pullulans varieties: biotechnological potential, stress tolerance, and description of new species.</title>
        <authorList>
            <person name="Gostin Ar C."/>
            <person name="Ohm R.A."/>
            <person name="Kogej T."/>
            <person name="Sonjak S."/>
            <person name="Turk M."/>
            <person name="Zajc J."/>
            <person name="Zalar P."/>
            <person name="Grube M."/>
            <person name="Sun H."/>
            <person name="Han J."/>
            <person name="Sharma A."/>
            <person name="Chiniquy J."/>
            <person name="Ngan C.Y."/>
            <person name="Lipzen A."/>
            <person name="Barry K."/>
            <person name="Grigoriev I.V."/>
            <person name="Gunde-Cimerman N."/>
        </authorList>
    </citation>
    <scope>NUCLEOTIDE SEQUENCE [LARGE SCALE GENOMIC DNA]</scope>
    <source>
        <strain evidence="1 2">CBS 110374</strain>
    </source>
</reference>
<sequence length="466" mass="53561">MPFAIFDDVRHLLVGDANPAREEGGLDYERCAALHNAIVRHGWTACGRSLDTLPTVTAWEKDPDGWEQDVDRLHVSMVEFLKRAYDTEMPETEPIYDFMPREYRFFYFLEGLIGPHGHEAPLYNYDDIEDFPGQYMTLYTVNDQLGSHPHGLVYNQETHECVINFHNVHFNPEYEDIPWQRLETVLSVYIDMIESEKVVCIHNDRNNDVMFGPWIIQPHTKEVLDGCLQTWDLLVQAIEEKMPTAPNVDTKPEYGLTNEEMLESAGITEDFPKLVLLRARKPRFNFIAPGLRLLTPEEIVEQPLKSMMARQADLQVRKKMPVLLFKGDDTCKASEWFPYPYKEATDIPTGLYFEGWSQEDLTPFTDATRLLLPFTIGGEDTWAMTSNGIAIDGTHDELYQMGINPFASYHGVSLLAILENFYAHICQGHWSVDENGVSGTIDTFREAESEEHCDKYLVPMGPEAYW</sequence>
<dbReference type="GeneID" id="63915457"/>
<dbReference type="RefSeq" id="XP_040879057.1">
    <property type="nucleotide sequence ID" value="XM_041022084.1"/>
</dbReference>
<dbReference type="Proteomes" id="UP000030672">
    <property type="component" value="Unassembled WGS sequence"/>
</dbReference>
<dbReference type="HOGENOM" id="CLU_024460_0_0_1"/>
<proteinExistence type="predicted"/>
<evidence type="ECO:0000313" key="1">
    <source>
        <dbReference type="EMBL" id="KEQ62034.1"/>
    </source>
</evidence>